<keyword evidence="5" id="KW-0946">Virion</keyword>
<evidence type="ECO:0000313" key="7">
    <source>
        <dbReference type="EMBL" id="QBL15288.1"/>
    </source>
</evidence>
<evidence type="ECO:0000256" key="5">
    <source>
        <dbReference type="ARBA" id="ARBA00022844"/>
    </source>
</evidence>
<comment type="subcellular location">
    <subcellularLocation>
        <location evidence="1">Virion</location>
    </subcellularLocation>
</comment>
<protein>
    <recommendedName>
        <fullName evidence="3">Outer capsid protein VP2</fullName>
    </recommendedName>
</protein>
<dbReference type="Pfam" id="PF00898">
    <property type="entry name" value="Orbi_VP2"/>
    <property type="match status" value="1"/>
</dbReference>
<sequence>MEFAVGKYDSKDESTAWRAGIQYTEYKALIDIGKKRDTDNGRWSVEEDGAEGTYATIRDKSEKKKDLIERENRKDDVSMHDVIEYKPTGDDLYLIARSAIAMGMRHYHNKRTFEAGESNEHYIRLIDESSDQQIIRRSNEDSQDLHLPALNMCFGRVYLTNPWMETASVERIPLRRAKNGSGERNVCMHDANNLAHLTYTRLLNVVHPSLYTIKEGLKMYKVKQHGGELKPHENDLYDGADKFEEVELKDYERLADLRGIYFEMFGVAEKITNLSSEALSKAQSTENLKDGRGWASFVFGLGGLSDTNSNPTQDFWTDLKIEEMINSAHTIAQESFRGIDRQIDNNEKQKYMQWFKEILVLKHANMTSDSASMLSKLAPDYGAGLYEHLEKVRPQIESLYRESNKNTSDNTLTEKRLLMMYLLTMMVERKIPTFDSGTSISRGIAAVFYSFFGPYETWKNSIHGSRISEEHQRKAQEVIDEVRKFILKKEQEENAKRVSGFGVHVQRERKSVLRELAIQRYDVYRHEIREDVPALMWSSLTPKEKEITIKKGNPKDTETQYEREVINESTKEKIVLRKLSKIDKKRIREEIEDKMVELTTVKSIRNGIAQRSEKYPATITLKLLDDILEYISCRNDLMADKLMISIEKQIAKEICRDQECIFDYDDFRMNNATYIDMREVLRKIEAYLAEKRAKYLSLESYELSLQLEDAEEEIILIDLDEKSYSEKFVAALIDRGMWSSDLPHCYELCGENHDLTKFLVEKDAGFTPSGDFQKPWYGEKPIVDGFTDGIGLMLLDTTTKKSDKLTEPSALNAVIDVGGYLWKQTVVHGFNGRDIFDDLARSQSQQSPNDWMAKIAADNPDEDGCEVDIMQCVMMRNVSELVFSIMKWHGSSVFLAMRGRDSMSYPKIDVWDYAALLNSIRTLPQLAVFLMDSLFENAVTVRDANISQDLMSRLRIPMLRVTTLMAEFPNLYKFLSSDLSRDSICAWNLFIVSLCLDENLEFDKVIPIYICEKERFRLVPVVVGGENGRELLQGVLSKMTYNYGVESDIKIRDDDAEMWNIIRKSLSTIRISWRREIDFITQTKHIHFDTWWASKCGGFSEGLIMIQGMIKPKREHCVVVICDGKASSLEWERRVNERLRNFSEGRVSIVILNIGDGTSTPDTSIVIGGAGIISVRQMFRTCYGSKVLVYLTRGTHHMIGNDFLATKLLNQ</sequence>
<evidence type="ECO:0000256" key="6">
    <source>
        <dbReference type="ARBA" id="ARBA00022996"/>
    </source>
</evidence>
<evidence type="ECO:0000256" key="3">
    <source>
        <dbReference type="ARBA" id="ARBA00015347"/>
    </source>
</evidence>
<keyword evidence="6" id="KW-1153">Inner capsid protein</keyword>
<evidence type="ECO:0000256" key="2">
    <source>
        <dbReference type="ARBA" id="ARBA00008722"/>
    </source>
</evidence>
<reference evidence="7" key="1">
    <citation type="journal article" date="2019" name="Viruses">
        <title>Discovery and Characterization of Bukakata orbivirus (Reoviridae:Orbivirus), a Novel Virus from a Ugandan Bat.</title>
        <authorList>
            <person name="Fagre A.C."/>
            <person name="Lee J.S."/>
            <person name="Kityo R.M."/>
            <person name="Bergren N.A."/>
            <person name="Mossel E.C."/>
            <person name="Nakayiki T."/>
            <person name="Nalikka B."/>
            <person name="Nyakarahuka L."/>
            <person name="Gilbert A.T."/>
            <person name="Peterhans J.K."/>
            <person name="Crabtree M.B."/>
            <person name="Towner J.S."/>
            <person name="Amman B.R."/>
            <person name="Sealy T.K."/>
            <person name="Schuh A.J."/>
            <person name="Nichol S.T."/>
            <person name="Lutwama J.J."/>
            <person name="Miller B.R."/>
            <person name="Kading R.C."/>
        </authorList>
    </citation>
    <scope>NUCLEOTIDE SEQUENCE</scope>
    <source>
        <strain evidence="7">MK 6357</strain>
    </source>
</reference>
<evidence type="ECO:0000256" key="1">
    <source>
        <dbReference type="ARBA" id="ARBA00004328"/>
    </source>
</evidence>
<dbReference type="GO" id="GO:0039625">
    <property type="term" value="C:viral inner capsid"/>
    <property type="evidence" value="ECO:0007669"/>
    <property type="project" value="UniProtKB-KW"/>
</dbReference>
<dbReference type="InterPro" id="IPR001742">
    <property type="entry name" value="Capsid_VP2_Orbivir"/>
</dbReference>
<dbReference type="EMBL" id="MK359246">
    <property type="protein sequence ID" value="QBL15288.1"/>
    <property type="molecule type" value="Genomic_RNA"/>
</dbReference>
<accession>A0A482A8S3</accession>
<proteinExistence type="inferred from homology"/>
<name>A0A482A8S3_9REOV</name>
<comment type="similarity">
    <text evidence="2">Belongs to the orbivirus VP2 family.</text>
</comment>
<keyword evidence="4" id="KW-0167">Capsid protein</keyword>
<dbReference type="GO" id="GO:0005198">
    <property type="term" value="F:structural molecule activity"/>
    <property type="evidence" value="ECO:0007669"/>
    <property type="project" value="InterPro"/>
</dbReference>
<organism evidence="7">
    <name type="scientific">Japanaut virus</name>
    <dbReference type="NCBI Taxonomy" id="2547358"/>
    <lineage>
        <taxon>Viruses</taxon>
        <taxon>Riboviria</taxon>
        <taxon>Orthornavirae</taxon>
        <taxon>Duplornaviricota</taxon>
        <taxon>Resentoviricetes</taxon>
        <taxon>Reovirales</taxon>
        <taxon>Sedoreoviridae</taxon>
        <taxon>Orbivirus</taxon>
    </lineage>
</organism>
<evidence type="ECO:0000256" key="4">
    <source>
        <dbReference type="ARBA" id="ARBA00022561"/>
    </source>
</evidence>